<gene>
    <name evidence="2" type="ORF">NNJEOMEG_00908</name>
</gene>
<dbReference type="GO" id="GO:0016788">
    <property type="term" value="F:hydrolase activity, acting on ester bonds"/>
    <property type="evidence" value="ECO:0007669"/>
    <property type="project" value="UniProtKB-ARBA"/>
</dbReference>
<organism evidence="2 3">
    <name type="scientific">Fundidesulfovibrio magnetotacticus</name>
    <dbReference type="NCBI Taxonomy" id="2730080"/>
    <lineage>
        <taxon>Bacteria</taxon>
        <taxon>Pseudomonadati</taxon>
        <taxon>Thermodesulfobacteriota</taxon>
        <taxon>Desulfovibrionia</taxon>
        <taxon>Desulfovibrionales</taxon>
        <taxon>Desulfovibrionaceae</taxon>
        <taxon>Fundidesulfovibrio</taxon>
    </lineage>
</organism>
<feature type="region of interest" description="Disordered" evidence="1">
    <location>
        <begin position="104"/>
        <end position="148"/>
    </location>
</feature>
<dbReference type="AlphaFoldDB" id="A0A6V8LSL2"/>
<evidence type="ECO:0008006" key="4">
    <source>
        <dbReference type="Google" id="ProtNLM"/>
    </source>
</evidence>
<dbReference type="EMBL" id="BLTE01000003">
    <property type="protein sequence ID" value="GFK93079.1"/>
    <property type="molecule type" value="Genomic_DNA"/>
</dbReference>
<proteinExistence type="predicted"/>
<evidence type="ECO:0000313" key="2">
    <source>
        <dbReference type="EMBL" id="GFK93079.1"/>
    </source>
</evidence>
<evidence type="ECO:0000256" key="1">
    <source>
        <dbReference type="SAM" id="MobiDB-lite"/>
    </source>
</evidence>
<dbReference type="SUPFAM" id="SSF52266">
    <property type="entry name" value="SGNH hydrolase"/>
    <property type="match status" value="1"/>
</dbReference>
<evidence type="ECO:0000313" key="3">
    <source>
        <dbReference type="Proteomes" id="UP000494245"/>
    </source>
</evidence>
<dbReference type="Pfam" id="PF04311">
    <property type="entry name" value="DUF459"/>
    <property type="match status" value="1"/>
</dbReference>
<dbReference type="Proteomes" id="UP000494245">
    <property type="component" value="Unassembled WGS sequence"/>
</dbReference>
<dbReference type="InterPro" id="IPR007407">
    <property type="entry name" value="DUF459"/>
</dbReference>
<name>A0A6V8LSL2_9BACT</name>
<dbReference type="RefSeq" id="WP_173081762.1">
    <property type="nucleotide sequence ID" value="NZ_BLTE01000003.1"/>
</dbReference>
<feature type="compositionally biased region" description="Low complexity" evidence="1">
    <location>
        <begin position="104"/>
        <end position="143"/>
    </location>
</feature>
<protein>
    <recommendedName>
        <fullName evidence="4">SGNH hydrolase-type esterase domain-containing protein</fullName>
    </recommendedName>
</protein>
<sequence>MKGGRIVCTYALALAVGLFAQFDRVAPWLSGLFEGSPPAAVADAARLGGDVHRVLGLERLGLALDCSTSGLFEGTYKNTYRCDRALLAADDCLFPAPARAAAPAPEAPAAEAEPAPVQEAALAPGGPGEAAPPAAQPGAVRPAEAQRPAQPKLVPPFNVLVAGDSLAIALSVSMERVLKGFDGLTMIAKGKVASGLQNPQYYNWEQATRQFLAEYDPKLVVFMMGANDAKYLSLEADAPEPTAVGDKRRQVYEARLARMLALLDERGVRHYWIGMPVMGDPDLSAKSRALNAILRAACQASAHGHYLDTWTLLAGPEGEYAQHLRDAAGQRVRVREGDKIHFAPAGGDIIVRAFLKEAGEDVDLKPKGQKEVAQAPGQEGVQVR</sequence>
<accession>A0A6V8LSL2</accession>
<dbReference type="Gene3D" id="3.40.50.1110">
    <property type="entry name" value="SGNH hydrolase"/>
    <property type="match status" value="1"/>
</dbReference>
<reference evidence="2 3" key="2">
    <citation type="submission" date="2020-05" db="EMBL/GenBank/DDBJ databases">
        <title>Draft genome sequence of Desulfovibrio sp. strainFSS-1.</title>
        <authorList>
            <person name="Shimoshige H."/>
            <person name="Kobayashi H."/>
            <person name="Maekawa T."/>
        </authorList>
    </citation>
    <scope>NUCLEOTIDE SEQUENCE [LARGE SCALE GENOMIC DNA]</scope>
    <source>
        <strain evidence="2 3">SIID29052-01</strain>
    </source>
</reference>
<keyword evidence="3" id="KW-1185">Reference proteome</keyword>
<reference evidence="2 3" key="1">
    <citation type="submission" date="2020-04" db="EMBL/GenBank/DDBJ databases">
        <authorList>
            <consortium name="Desulfovibrio sp. FSS-1 genome sequencing consortium"/>
            <person name="Shimoshige H."/>
            <person name="Kobayashi H."/>
            <person name="Maekawa T."/>
        </authorList>
    </citation>
    <scope>NUCLEOTIDE SEQUENCE [LARGE SCALE GENOMIC DNA]</scope>
    <source>
        <strain evidence="2 3">SIID29052-01</strain>
    </source>
</reference>
<comment type="caution">
    <text evidence="2">The sequence shown here is derived from an EMBL/GenBank/DDBJ whole genome shotgun (WGS) entry which is preliminary data.</text>
</comment>
<dbReference type="InterPro" id="IPR036514">
    <property type="entry name" value="SGNH_hydro_sf"/>
</dbReference>